<dbReference type="FunFam" id="1.10.1200.10:FF:000005">
    <property type="entry name" value="Nonribosomal peptide synthetase 1"/>
    <property type="match status" value="2"/>
</dbReference>
<dbReference type="FunFam" id="3.40.50.980:FF:000002">
    <property type="entry name" value="Enterobactin synthetase component F"/>
    <property type="match status" value="1"/>
</dbReference>
<dbReference type="InterPro" id="IPR042099">
    <property type="entry name" value="ANL_N_sf"/>
</dbReference>
<comment type="similarity">
    <text evidence="2">Belongs to the ATP-dependent AMP-binding enzyme family.</text>
</comment>
<feature type="domain" description="Carrier" evidence="6">
    <location>
        <begin position="3118"/>
        <end position="3192"/>
    </location>
</feature>
<dbReference type="Proteomes" id="UP000037395">
    <property type="component" value="Unassembled WGS sequence"/>
</dbReference>
<dbReference type="GO" id="GO:0031177">
    <property type="term" value="F:phosphopantetheine binding"/>
    <property type="evidence" value="ECO:0007669"/>
    <property type="project" value="InterPro"/>
</dbReference>
<dbReference type="FunFam" id="2.30.38.10:FF:000001">
    <property type="entry name" value="Non-ribosomal peptide synthetase PvdI"/>
    <property type="match status" value="4"/>
</dbReference>
<evidence type="ECO:0000313" key="7">
    <source>
        <dbReference type="EMBL" id="OEV36995.1"/>
    </source>
</evidence>
<dbReference type="SUPFAM" id="SSF53474">
    <property type="entry name" value="alpha/beta-Hydrolases"/>
    <property type="match status" value="1"/>
</dbReference>
<evidence type="ECO:0000256" key="4">
    <source>
        <dbReference type="ARBA" id="ARBA00022553"/>
    </source>
</evidence>
<dbReference type="OrthoDB" id="3859335at2"/>
<dbReference type="SUPFAM" id="SSF52777">
    <property type="entry name" value="CoA-dependent acyltransferases"/>
    <property type="match status" value="8"/>
</dbReference>
<dbReference type="CDD" id="cd12117">
    <property type="entry name" value="A_NRPS_Srf_like"/>
    <property type="match status" value="2"/>
</dbReference>
<sequence>MIPVSFAQQRLWFLGQLEGPNATYNIPLGLRLTGHLDADVLDAALRDVVGRHEVLRTVFPAVDGEPWQDIRPADSVGSLLTVVDATGLDEAGLREEVAHASRHAFDLADELPLRAWLFSRSPDSHVLLLVVHHIAGDGWSMGPLARDVSTAYAARLAGGEPEWDELPGQYADYALWQRELLGDEDDPESLLSEQLAYWRETLADLPEELALPYDRPRPAAAGHRGGTVEFAVPAELHQRAAGLARAQGGTLFMVLQSALAVLLSRLGAGTDIPVGTAVAGRTDEGLNDLVGFFVNTLVLRTDLSGDPTFAEVVRRSREAGLGAFAHQDVPFERLVEDLAPSRSMARHPLFQVMLSLQNNAQPQLDLPGLTVAALEGGEAPAKFDLAFTFGEQPASTATSASGLWGNVTFAADLFDAATAQQLGDCFVRVLAAVVADPRQPVSRVAILDASERDRLLADWSTGVAPRPEAAGTLPQRFAAQVARTPHAVAVAAADGVELTYAELDARANGLARRLAAEGVRAESAVAVLMDRSADLVVALLAVVKAGGFFVPLDSRYPLAHREAIVAETGAKLVLTDAASRDGAEALSRTVVLVGDERGEVGDAVEVACDPRQLAYVMYTSGSTGRPKGVAVTQRDVVALASDARYAGSAAFERVLVHSPYSFDASTFELWVPLLNGGCVVVAPAGELSAAALGRVVAEQGVTALWLTAGLFAVVAEEEPRSLHGVHQVWTGGDVVSPVAVARVLDACPGLTVVNGYGPTETTTFAATHAVTRAPEGAFPIGRPLDGMRAYVLDDRLRPVPVGCVGELYLAGAGLSRGYFDRPALTAERFVADPHGTSGERMYRTGDLARWNRGGLLEYAGRADQQVKLRGFRIEPGEIEAALGAHSAVGQVAVVVREDTPGVKRLVGYVVPTGDVAAQELRAHLAERLPEYMVPAAYLVLDALPLTVNGKLDRRALPAPDLAVTEDRPPRTPHEQVLADLFAEILGLSSVGVDDDFFALGGHSLLATRLVSRVRTALDVELPIRALFEAPTVAALAARLTGRQDGAGRRRPALTAAERPEHLPVSFAQQRLWFLGELEGPSATYNIPLSLDLTGPVQADALEAALRDVVARHEVLRTVFTTVAGRPCQRVLPVEAVGTLLTVGAHDEEVVARAARHVFDLKAEPPFRAWLFSKDAERHRFVVVVHHIAGDGWSLAPLARDASTAYAARVRGGVPVWEPLPVQYADYALWQRELLGSVEDGGSLLAEQLGYWREALAELPEELALPTDRPRPAVASHSGGTVAFAVPADEHARLLELARAEGVTPFMVLQAALAVLLSRLGAGQDIPIGTPIAGRTDDALEELVGFFVNTLVLRTDLSGDPTFTELLTRVRERSLGAFAHQDVPFERLVEELAPSRSMARHPLFQVMLSLQNNAQAVLDLPGLDVRHVPGDDLAARYDLAFTLGERHDADGAPAGLHGTVTFARDLFDEATAERLAARLLAVLRTVLAEPGLPVARVEVLDDDERHRILTEWNATGHTVPDTTLTGLIEAQVARTPDAVALVDESAELTYAEMNARANRLARLLASRGVGAETAVALLMERSADVFVAMLAVLKAGGAYVPVDPEYPVDRIAYMVADSAPRVLLTSRACVERAGDTTDVEVLLLDELSTDGFDDTDLGVAIEPQHPAYVIYTSGSTGRPKGVVLPHAAVVNYLSRAVEAYPEVRQSTLMHFSVSFDAGVTALYGALTSGGRVRVAALDERLPGVLAAERLTFLKVTPSGLAYLDAMSDAHVPTGRLMVGGEAVQGAQLEQWRKAHPGVAVVNHYGPTEVTVGCTDYLVGDDVESGTVVPIGRPMWNTQAYILDAGLRPVPAGVAGELYIAGAQLARGYLGRPALTSERFVANLFGASGTRMYRTGDLARWRGDGNIEYLGRTDDQVKIRGYRIELGEIEAQLAAHPLVAHGAVVVREDVPGDKRIVGYVVPEPGFDAASVRTDLAAVLPDFMVPAAIVAVDVLPRTVNGKLDRRALPAPDFGSAVATAYRAPATAHEEVLCEEFARVLGVERVGVDDDFFERGGHSLLAVSLVEKLRARGVPVDVRTLFTSPSPARLAAATAAGDASGVVVPPNLIPAGAGHLTPQMLPLVELSETEIDRIVSAFPGGAANIADVYPLAPLQEGIFFHHLMAVDGEDPYVLPSLLTFDSRERLDAFLGALRFVIDRHDILRTAFFWQGLPEPVQVVARRAELPVQTVELSGEQDPVAELHAACPARMDIGAAPLLRAFFAAEVGTGRWLLVLQRHHLINDHTALDVLMSEIRAVLEGAADHLPAPLPFRDFVAQARLGISREDHERYFAGVLGDVAEPSAPFGLLDVRGDGSTVDRARLPLAPELAARVREQARVLGVSPATLFHVAFARVVAATANRDDVVFGTLLFGRMNAGSGADRVPGLFINTLPVRLDTAAHTVADAVGAMRGQLADLLVHEHAPLALAQRASGITAPAPLFTALLNYRHGRGHGDEPAADLGIGLEHGEDRTNYPLTVSVDDHGTALNLSVIAVAPIDAALVCTLLGTAVEGLVTALETAPHTSLRAVDVLDDALRRRMLTEWTKHPVRMPVSTVPELFEAQAARTPENVAVSFDRTDADRTELTYAELNARANRLARVLADRGVGPETLVAVAMPRSAELVVALLAVLKAGGAYLPIDPDYPTDRIACMLDDARPLLTLTVAGSNETPGERLVLDDPETRQLLAAVSDADLTADERRGRLLPEHPAYVIYTSGSTGRPKGVLIPHGNVARLFGATDDWFGFTADDVWTWFHSFAFDFSVWELWGALLVGGRLVVVPADVSRSPADFLALLVREQVTILNQTPSAFYQLMQADAQDPELGARLRLRGVVFGGEALDLPRLRSWYTRHRDDAPVLVNMYGITETTVHVSYAELDAALVGGGATGSVIGRAIPDLRVYVLDPSLRLCPPGTAGELYVAGAGLARGYLGRPALTADRFIADPYGTTPGERMYRTGDVVLWNRDGELEFVGRADDQVKIRGFRIELGEVENALAAHPSVAQATALVREDVPGDKRLVAYVVPAEASASPSAVPDPVELRRHAAASLPDYMVPAAVVLLDALPLTVNGKLDRRALPAPEFTAAAGYRAPSGAREEVICELFAQVLGVERVGVDDDFFELGGHSLLAVSLVEKLRTRGVQVNVRALFSTPTVAGLAGAATVAEVAVPPNLIPADATELTSDMLPLAALTQPELDRIVSVFPGGAANIADIYPLAPLQEGIFFHHLMNAGGRDVYVLPTVLSFDSLARLHGFLGALQTVVDRHDVLRTAVVWEGLAEPVQVVARTAEIPVTVLELTGSDDPVVELHAACPGSMDLGAAPLMCAHIAADPSREGRWLMLLQRHHLTTDHTAMEVLLAEIQAVLAGEGDGLPVPIPFRNFVAQARLRVTREEHERFFAELLGDVTEPTAPFGLLDVRGDAAQVAEARLHLADPLAERLRGQARRLGVSPATVFHLAWARVAAATSNREDVVFGTVLFGRMNGGSGADRVPGLFINTLPVRARTAGVSVTDALAAMRGQLADLLVHEHAPLTLAQRASGIGGTAPLFTSLLNYRHSAGVEEPARPAAPEGIELLMSQERTNYPLTVSVDDLGAGFRLTAQALAPIDAERVCRLLHTTLDALVDALENEPGTALGTVPVLDGAEARQLLDAGNGTPRERLLGSVPELFAAQAERTPDAVALVGDGGSTWTYAELDARANALAWRLRSEGVGAERAVAVLMERSPELIVALLGVLKAGGCFVPLDARYPLAHREAIVAETGAVLVVTDAAMPTEAARLGLPVVQVGTEQRTDAPRNSSDPLQLAYVMYTSGSTGRPKGVAVTHRDVVALATDSRFAGDAFERVLVHSPHSFDASTFELWAPLLGGGRAVVAPAGEVTASTLRRMVTEHGVTALWLTAGLFSLVAEEEPSCLRGVAQVWTGGDVVSPVAVGQVLAACPGTVVVNGYGPTETTTFAATHAVSDAPSGSLPIGRPLDDMRAYVLDAGLRPVPAGCVGELYLAGAGVARGYAERPGLTAERFVADPFASDGARMYRTGDLARWSTDGLLEYAGRADTQVKLRGFRIEPGEIEAVLAAHPSVGRAVVVVREDRPGVKRLVGYLVPAGAVATDALRAHLAERLPDYMVPSALVVLDDLPLTGNGKLDRRALPVPETPVGSGREPITLREEVLATLFAEVLGLPRVGVDDSFFELGGHSLLATRLVGRIRASTGEELSLRDLFEAPSVAALAERLANGPELGEKFAELMPLRGEGTLPPLFCVHAGYGVGLGYSRFLPYLPDRPVYALQARSLTRTDGLPATVEEMAADYVALIREVQPQGPYHLLGHSFGGLVVQAMATTLEAMGQEVSLLAVLDAYPYADYTVKGTERDEQETLAVFLQMFRAPAATPDGTPDGTPLTREQVIQTLVEHSFGSFSGQDLLAMGEAWERHVAMMRAFAPARFTGDVLFFTATRQRPEGTPSSSAWAPHTGGTITDLHLDVTHHGLMDPRPVAKIAREILTYLEARD</sequence>
<dbReference type="FunFam" id="3.40.50.12780:FF:000012">
    <property type="entry name" value="Non-ribosomal peptide synthetase"/>
    <property type="match status" value="4"/>
</dbReference>
<feature type="domain" description="Carrier" evidence="6">
    <location>
        <begin position="968"/>
        <end position="1043"/>
    </location>
</feature>
<dbReference type="Pfam" id="PF00668">
    <property type="entry name" value="Condensation"/>
    <property type="match status" value="4"/>
</dbReference>
<dbReference type="CDD" id="cd05930">
    <property type="entry name" value="A_NRPS"/>
    <property type="match status" value="1"/>
</dbReference>
<dbReference type="InterPro" id="IPR009081">
    <property type="entry name" value="PP-bd_ACP"/>
</dbReference>
<dbReference type="NCBIfam" id="NF003417">
    <property type="entry name" value="PRK04813.1"/>
    <property type="match status" value="4"/>
</dbReference>
<dbReference type="EMBL" id="JPRF03000021">
    <property type="protein sequence ID" value="OEV36995.1"/>
    <property type="molecule type" value="Genomic_DNA"/>
</dbReference>
<dbReference type="Pfam" id="PF00501">
    <property type="entry name" value="AMP-binding"/>
    <property type="match status" value="4"/>
</dbReference>
<evidence type="ECO:0000256" key="2">
    <source>
        <dbReference type="ARBA" id="ARBA00006432"/>
    </source>
</evidence>
<dbReference type="Pfam" id="PF00550">
    <property type="entry name" value="PP-binding"/>
    <property type="match status" value="4"/>
</dbReference>
<dbReference type="InterPro" id="IPR000873">
    <property type="entry name" value="AMP-dep_synth/lig_dom"/>
</dbReference>
<dbReference type="InterPro" id="IPR045851">
    <property type="entry name" value="AMP-bd_C_sf"/>
</dbReference>
<dbReference type="InterPro" id="IPR025110">
    <property type="entry name" value="AMP-bd_C"/>
</dbReference>
<dbReference type="InterPro" id="IPR020806">
    <property type="entry name" value="PKS_PP-bd"/>
</dbReference>
<comment type="caution">
    <text evidence="7">The sequence shown here is derived from an EMBL/GenBank/DDBJ whole genome shotgun (WGS) entry which is preliminary data.</text>
</comment>
<reference evidence="7" key="1">
    <citation type="submission" date="2016-08" db="EMBL/GenBank/DDBJ databases">
        <title>Sequencing, Assembly and Comparative Genomics of S. aureofaciens ATCC 10762.</title>
        <authorList>
            <person name="Gradnigo J.S."/>
            <person name="Johnson N."/>
            <person name="Somerville G.A."/>
        </authorList>
    </citation>
    <scope>NUCLEOTIDE SEQUENCE [LARGE SCALE GENOMIC DNA]</scope>
    <source>
        <strain evidence="7">ATCC 10762</strain>
    </source>
</reference>
<name>A0A1E7N8H1_KITAU</name>
<accession>A0A1E7N8H1</accession>
<dbReference type="Gene3D" id="3.40.50.1820">
    <property type="entry name" value="alpha/beta hydrolase"/>
    <property type="match status" value="2"/>
</dbReference>
<dbReference type="CDD" id="cd19540">
    <property type="entry name" value="LCL_NRPS-like"/>
    <property type="match status" value="2"/>
</dbReference>
<organism evidence="7 8">
    <name type="scientific">Kitasatospora aureofaciens</name>
    <name type="common">Streptomyces aureofaciens</name>
    <dbReference type="NCBI Taxonomy" id="1894"/>
    <lineage>
        <taxon>Bacteria</taxon>
        <taxon>Bacillati</taxon>
        <taxon>Actinomycetota</taxon>
        <taxon>Actinomycetes</taxon>
        <taxon>Kitasatosporales</taxon>
        <taxon>Streptomycetaceae</taxon>
        <taxon>Kitasatospora</taxon>
    </lineage>
</organism>
<dbReference type="RefSeq" id="WP_050366856.1">
    <property type="nucleotide sequence ID" value="NZ_CP020567.1"/>
</dbReference>
<dbReference type="SUPFAM" id="SSF47336">
    <property type="entry name" value="ACP-like"/>
    <property type="match status" value="4"/>
</dbReference>
<dbReference type="GO" id="GO:0005737">
    <property type="term" value="C:cytoplasm"/>
    <property type="evidence" value="ECO:0007669"/>
    <property type="project" value="TreeGrafter"/>
</dbReference>
<dbReference type="PROSITE" id="PS50075">
    <property type="entry name" value="CARRIER"/>
    <property type="match status" value="4"/>
</dbReference>
<dbReference type="PANTHER" id="PTHR45527">
    <property type="entry name" value="NONRIBOSOMAL PEPTIDE SYNTHETASE"/>
    <property type="match status" value="1"/>
</dbReference>
<dbReference type="InterPro" id="IPR001242">
    <property type="entry name" value="Condensation_dom"/>
</dbReference>
<keyword evidence="4" id="KW-0597">Phosphoprotein</keyword>
<feature type="domain" description="Carrier" evidence="6">
    <location>
        <begin position="4180"/>
        <end position="4255"/>
    </location>
</feature>
<dbReference type="Gene3D" id="3.30.559.10">
    <property type="entry name" value="Chloramphenicol acetyltransferase-like domain"/>
    <property type="match status" value="4"/>
</dbReference>
<dbReference type="InterPro" id="IPR020845">
    <property type="entry name" value="AMP-binding_CS"/>
</dbReference>
<proteinExistence type="inferred from homology"/>
<dbReference type="GO" id="GO:0017000">
    <property type="term" value="P:antibiotic biosynthetic process"/>
    <property type="evidence" value="ECO:0007669"/>
    <property type="project" value="UniProtKB-ARBA"/>
</dbReference>
<dbReference type="KEGG" id="kau:B6264_25055"/>
<dbReference type="SMART" id="SM00824">
    <property type="entry name" value="PKS_TE"/>
    <property type="match status" value="1"/>
</dbReference>
<feature type="domain" description="Carrier" evidence="6">
    <location>
        <begin position="2020"/>
        <end position="2094"/>
    </location>
</feature>
<dbReference type="GO" id="GO:0044550">
    <property type="term" value="P:secondary metabolite biosynthetic process"/>
    <property type="evidence" value="ECO:0007669"/>
    <property type="project" value="UniProtKB-ARBA"/>
</dbReference>
<dbReference type="SUPFAM" id="SSF56801">
    <property type="entry name" value="Acetyl-CoA synthetase-like"/>
    <property type="match status" value="4"/>
</dbReference>
<dbReference type="FunFam" id="3.40.50.980:FF:000001">
    <property type="entry name" value="Non-ribosomal peptide synthetase"/>
    <property type="match status" value="3"/>
</dbReference>
<dbReference type="GO" id="GO:0016874">
    <property type="term" value="F:ligase activity"/>
    <property type="evidence" value="ECO:0007669"/>
    <property type="project" value="UniProtKB-KW"/>
</dbReference>
<keyword evidence="8" id="KW-1185">Reference proteome</keyword>
<dbReference type="InterPro" id="IPR001031">
    <property type="entry name" value="Thioesterase"/>
</dbReference>
<evidence type="ECO:0000313" key="8">
    <source>
        <dbReference type="Proteomes" id="UP000037395"/>
    </source>
</evidence>
<dbReference type="FunFam" id="3.30.559.30:FF:000001">
    <property type="entry name" value="Non-ribosomal peptide synthetase"/>
    <property type="match status" value="2"/>
</dbReference>
<evidence type="ECO:0000259" key="6">
    <source>
        <dbReference type="PROSITE" id="PS50075"/>
    </source>
</evidence>
<dbReference type="Pfam" id="PF00975">
    <property type="entry name" value="Thioesterase"/>
    <property type="match status" value="1"/>
</dbReference>
<dbReference type="CDD" id="cd19544">
    <property type="entry name" value="E-C_NRPS"/>
    <property type="match status" value="2"/>
</dbReference>
<dbReference type="InterPro" id="IPR036736">
    <property type="entry name" value="ACP-like_sf"/>
</dbReference>
<dbReference type="Gene3D" id="3.30.559.30">
    <property type="entry name" value="Nonribosomal peptide synthetase, condensation domain"/>
    <property type="match status" value="4"/>
</dbReference>
<evidence type="ECO:0000256" key="1">
    <source>
        <dbReference type="ARBA" id="ARBA00001957"/>
    </source>
</evidence>
<dbReference type="GO" id="GO:0008610">
    <property type="term" value="P:lipid biosynthetic process"/>
    <property type="evidence" value="ECO:0007669"/>
    <property type="project" value="UniProtKB-ARBA"/>
</dbReference>
<dbReference type="PANTHER" id="PTHR45527:SF1">
    <property type="entry name" value="FATTY ACID SYNTHASE"/>
    <property type="match status" value="1"/>
</dbReference>
<dbReference type="InterPro" id="IPR029058">
    <property type="entry name" value="AB_hydrolase_fold"/>
</dbReference>
<keyword evidence="3" id="KW-0596">Phosphopantetheine</keyword>
<gene>
    <name evidence="7" type="ORF">HS99_0003960</name>
</gene>
<dbReference type="Gene3D" id="3.40.50.980">
    <property type="match status" value="6"/>
</dbReference>
<evidence type="ECO:0000256" key="3">
    <source>
        <dbReference type="ARBA" id="ARBA00022450"/>
    </source>
</evidence>
<dbReference type="SMART" id="SM00823">
    <property type="entry name" value="PKS_PP"/>
    <property type="match status" value="4"/>
</dbReference>
<dbReference type="FunFam" id="3.30.300.30:FF:000010">
    <property type="entry name" value="Enterobactin synthetase component F"/>
    <property type="match status" value="4"/>
</dbReference>
<dbReference type="Gene3D" id="2.30.38.10">
    <property type="entry name" value="Luciferase, Domain 3"/>
    <property type="match status" value="3"/>
</dbReference>
<dbReference type="InterPro" id="IPR006162">
    <property type="entry name" value="Ppantetheine_attach_site"/>
</dbReference>
<dbReference type="PROSITE" id="PS00012">
    <property type="entry name" value="PHOSPHOPANTETHEINE"/>
    <property type="match status" value="2"/>
</dbReference>
<protein>
    <recommendedName>
        <fullName evidence="6">Carrier domain-containing protein</fullName>
    </recommendedName>
</protein>
<dbReference type="InterPro" id="IPR010071">
    <property type="entry name" value="AA_adenyl_dom"/>
</dbReference>
<dbReference type="CDD" id="cd17643">
    <property type="entry name" value="A_NRPS_Cytc1-like"/>
    <property type="match status" value="1"/>
</dbReference>
<dbReference type="PROSITE" id="PS00455">
    <property type="entry name" value="AMP_BINDING"/>
    <property type="match status" value="4"/>
</dbReference>
<dbReference type="InterPro" id="IPR023213">
    <property type="entry name" value="CAT-like_dom_sf"/>
</dbReference>
<keyword evidence="5" id="KW-0436">Ligase</keyword>
<dbReference type="NCBIfam" id="TIGR01733">
    <property type="entry name" value="AA-adenyl-dom"/>
    <property type="match status" value="4"/>
</dbReference>
<dbReference type="GO" id="GO:0043041">
    <property type="term" value="P:amino acid activation for nonribosomal peptide biosynthetic process"/>
    <property type="evidence" value="ECO:0007669"/>
    <property type="project" value="TreeGrafter"/>
</dbReference>
<dbReference type="Gene3D" id="3.30.300.30">
    <property type="match status" value="4"/>
</dbReference>
<evidence type="ECO:0000256" key="5">
    <source>
        <dbReference type="ARBA" id="ARBA00022598"/>
    </source>
</evidence>
<dbReference type="Pfam" id="PF13193">
    <property type="entry name" value="AMP-binding_C"/>
    <property type="match status" value="4"/>
</dbReference>
<dbReference type="FunFam" id="1.10.1200.10:FF:000016">
    <property type="entry name" value="Non-ribosomal peptide synthase"/>
    <property type="match status" value="2"/>
</dbReference>
<dbReference type="GO" id="GO:0072330">
    <property type="term" value="P:monocarboxylic acid biosynthetic process"/>
    <property type="evidence" value="ECO:0007669"/>
    <property type="project" value="UniProtKB-ARBA"/>
</dbReference>
<dbReference type="InterPro" id="IPR020802">
    <property type="entry name" value="TesA-like"/>
</dbReference>
<comment type="cofactor">
    <cofactor evidence="1">
        <name>pantetheine 4'-phosphate</name>
        <dbReference type="ChEBI" id="CHEBI:47942"/>
    </cofactor>
</comment>
<dbReference type="Gene3D" id="3.40.50.12780">
    <property type="entry name" value="N-terminal domain of ligase-like"/>
    <property type="match status" value="1"/>
</dbReference>
<dbReference type="Gene3D" id="1.10.1200.10">
    <property type="entry name" value="ACP-like"/>
    <property type="match status" value="2"/>
</dbReference>